<name>A0A0W1KJA6_9ACTO</name>
<evidence type="ECO:0000313" key="2">
    <source>
        <dbReference type="Proteomes" id="UP000054404"/>
    </source>
</evidence>
<dbReference type="STRING" id="59561.AQZ59_01125"/>
<dbReference type="EMBL" id="LNIZ01000004">
    <property type="protein sequence ID" value="KTF04149.1"/>
    <property type="molecule type" value="Genomic_DNA"/>
</dbReference>
<dbReference type="PATRIC" id="fig|59561.3.peg.1115"/>
<comment type="caution">
    <text evidence="1">The sequence shown here is derived from an EMBL/GenBank/DDBJ whole genome shotgun (WGS) entry which is preliminary data.</text>
</comment>
<dbReference type="RefSeq" id="WP_062613678.1">
    <property type="nucleotide sequence ID" value="NZ_LNIZ01000004.1"/>
</dbReference>
<protein>
    <submittedName>
        <fullName evidence="1">Uncharacterized protein</fullName>
    </submittedName>
</protein>
<keyword evidence="2" id="KW-1185">Reference proteome</keyword>
<organism evidence="1 2">
    <name type="scientific">Trueperella bernardiae</name>
    <dbReference type="NCBI Taxonomy" id="59561"/>
    <lineage>
        <taxon>Bacteria</taxon>
        <taxon>Bacillati</taxon>
        <taxon>Actinomycetota</taxon>
        <taxon>Actinomycetes</taxon>
        <taxon>Actinomycetales</taxon>
        <taxon>Actinomycetaceae</taxon>
        <taxon>Trueperella</taxon>
    </lineage>
</organism>
<reference evidence="1 2" key="1">
    <citation type="submission" date="2015-11" db="EMBL/GenBank/DDBJ databases">
        <title>Draft Genome Sequence of the Type Strain Trueperella bernardiae LCDC 89-0504T, Isolated from Blood Culture.</title>
        <authorList>
            <person name="Bernier A.-M."/>
            <person name="Bernard K."/>
        </authorList>
    </citation>
    <scope>NUCLEOTIDE SEQUENCE [LARGE SCALE GENOMIC DNA]</scope>
    <source>
        <strain evidence="1 2">LCDC 89-0504</strain>
    </source>
</reference>
<gene>
    <name evidence="1" type="ORF">AQZ59_01125</name>
</gene>
<evidence type="ECO:0000313" key="1">
    <source>
        <dbReference type="EMBL" id="KTF04149.1"/>
    </source>
</evidence>
<dbReference type="Proteomes" id="UP000054404">
    <property type="component" value="Unassembled WGS sequence"/>
</dbReference>
<dbReference type="AlphaFoldDB" id="A0A0W1KJA6"/>
<proteinExistence type="predicted"/>
<sequence length="531" mass="55564">MKKLIVALVVFVLAGLVTVAIGRHGDSSPTTPTATPPALQPVAVAQPFERVVLNPESLAASIEASQAGFASAQVAIVTAEDSWAAASYAAALGVPALTLGGGEPTEPVLGELDRLGVQVVLTDGVVDSATWGERTQLPLGPGAKAAADALGIRLTYVGDLTGGESVEEALTTLGTVIYDEDPGAASDLPLDVEAATRAPGSVVLTDGVNLAAVGTSVAAGGKALLSEGDPRGTAKTVQALGKAKGVVASFAAANPDLDWQIAAASTGAQLPGGGQLIFGGKRYVALYGSPYTTTLGVLGEQSVEETVARAEETAAPYRALTDDQVIGALEVIVTVASDGPGDDGNYSNEWDPEGFKPLIEAAQAAGQYVVLDFQPGRADFLSQVQAYEELLTYPNVGVALDPEWRLAPDELPLTRIGHVDMAEVNAVATYLADFVRENALPQKLLILHQFQVQMLRNIDQLDQSRAELAYLIHVDGQGAQEAKAATWTTLLDNAPNVTHWGWKNFYDEDAPMLTPEQTYQVEPRPDFVSYQ</sequence>
<dbReference type="OrthoDB" id="9812120at2"/>
<accession>A0A0W1KJA6</accession>